<comment type="caution">
    <text evidence="1">The sequence shown here is derived from an EMBL/GenBank/DDBJ whole genome shotgun (WGS) entry which is preliminary data.</text>
</comment>
<gene>
    <name evidence="1" type="ORF">LITE_LOCUS43913</name>
</gene>
<accession>A0AAV0QPK4</accession>
<evidence type="ECO:0000313" key="1">
    <source>
        <dbReference type="EMBL" id="CAI0546324.1"/>
    </source>
</evidence>
<sequence>MVVLTITITHQVHGNYRIMRGFGSLVSSMGNARGRKSFRCQQVPRLESHMV</sequence>
<organism evidence="1 2">
    <name type="scientific">Linum tenue</name>
    <dbReference type="NCBI Taxonomy" id="586396"/>
    <lineage>
        <taxon>Eukaryota</taxon>
        <taxon>Viridiplantae</taxon>
        <taxon>Streptophyta</taxon>
        <taxon>Embryophyta</taxon>
        <taxon>Tracheophyta</taxon>
        <taxon>Spermatophyta</taxon>
        <taxon>Magnoliopsida</taxon>
        <taxon>eudicotyledons</taxon>
        <taxon>Gunneridae</taxon>
        <taxon>Pentapetalae</taxon>
        <taxon>rosids</taxon>
        <taxon>fabids</taxon>
        <taxon>Malpighiales</taxon>
        <taxon>Linaceae</taxon>
        <taxon>Linum</taxon>
    </lineage>
</organism>
<dbReference type="EMBL" id="CAMGYJ010000009">
    <property type="protein sequence ID" value="CAI0546324.1"/>
    <property type="molecule type" value="Genomic_DNA"/>
</dbReference>
<name>A0AAV0QPK4_9ROSI</name>
<keyword evidence="2" id="KW-1185">Reference proteome</keyword>
<dbReference type="Proteomes" id="UP001154282">
    <property type="component" value="Unassembled WGS sequence"/>
</dbReference>
<reference evidence="1" key="1">
    <citation type="submission" date="2022-08" db="EMBL/GenBank/DDBJ databases">
        <authorList>
            <person name="Gutierrez-Valencia J."/>
        </authorList>
    </citation>
    <scope>NUCLEOTIDE SEQUENCE</scope>
</reference>
<proteinExistence type="predicted"/>
<dbReference type="AlphaFoldDB" id="A0AAV0QPK4"/>
<evidence type="ECO:0000313" key="2">
    <source>
        <dbReference type="Proteomes" id="UP001154282"/>
    </source>
</evidence>
<protein>
    <submittedName>
        <fullName evidence="1">Uncharacterized protein</fullName>
    </submittedName>
</protein>